<evidence type="ECO:0000313" key="2">
    <source>
        <dbReference type="Proteomes" id="UP001175271"/>
    </source>
</evidence>
<sequence length="91" mass="10519">MTSTTPNAKPGYKGIYDHDLVFKEFMKMRARMRSEALRIDISFFRQLENLVNYVDPLTHVKEGTYVLIDNVESLKKEAIIDEAFEEAASKC</sequence>
<accession>A0AA39I7E6</accession>
<dbReference type="AlphaFoldDB" id="A0AA39I7E6"/>
<protein>
    <submittedName>
        <fullName evidence="1">Uncharacterized protein</fullName>
    </submittedName>
</protein>
<comment type="caution">
    <text evidence="1">The sequence shown here is derived from an EMBL/GenBank/DDBJ whole genome shotgun (WGS) entry which is preliminary data.</text>
</comment>
<dbReference type="EMBL" id="JAUCMV010000002">
    <property type="protein sequence ID" value="KAK0419198.1"/>
    <property type="molecule type" value="Genomic_DNA"/>
</dbReference>
<keyword evidence="2" id="KW-1185">Reference proteome</keyword>
<gene>
    <name evidence="1" type="ORF">QR680_014008</name>
</gene>
<reference evidence="1" key="1">
    <citation type="submission" date="2023-06" db="EMBL/GenBank/DDBJ databases">
        <title>Genomic analysis of the entomopathogenic nematode Steinernema hermaphroditum.</title>
        <authorList>
            <person name="Schwarz E.M."/>
            <person name="Heppert J.K."/>
            <person name="Baniya A."/>
            <person name="Schwartz H.T."/>
            <person name="Tan C.-H."/>
            <person name="Antoshechkin I."/>
            <person name="Sternberg P.W."/>
            <person name="Goodrich-Blair H."/>
            <person name="Dillman A.R."/>
        </authorList>
    </citation>
    <scope>NUCLEOTIDE SEQUENCE</scope>
    <source>
        <strain evidence="1">PS9179</strain>
        <tissue evidence="1">Whole animal</tissue>
    </source>
</reference>
<organism evidence="1 2">
    <name type="scientific">Steinernema hermaphroditum</name>
    <dbReference type="NCBI Taxonomy" id="289476"/>
    <lineage>
        <taxon>Eukaryota</taxon>
        <taxon>Metazoa</taxon>
        <taxon>Ecdysozoa</taxon>
        <taxon>Nematoda</taxon>
        <taxon>Chromadorea</taxon>
        <taxon>Rhabditida</taxon>
        <taxon>Tylenchina</taxon>
        <taxon>Panagrolaimomorpha</taxon>
        <taxon>Strongyloidoidea</taxon>
        <taxon>Steinernematidae</taxon>
        <taxon>Steinernema</taxon>
    </lineage>
</organism>
<dbReference type="Proteomes" id="UP001175271">
    <property type="component" value="Unassembled WGS sequence"/>
</dbReference>
<evidence type="ECO:0000313" key="1">
    <source>
        <dbReference type="EMBL" id="KAK0419198.1"/>
    </source>
</evidence>
<proteinExistence type="predicted"/>
<name>A0AA39I7E6_9BILA</name>